<keyword evidence="7" id="KW-0472">Membrane</keyword>
<dbReference type="GO" id="GO:0015986">
    <property type="term" value="P:proton motive force-driven ATP synthesis"/>
    <property type="evidence" value="ECO:0007669"/>
    <property type="project" value="InterPro"/>
</dbReference>
<dbReference type="Proteomes" id="UP000076510">
    <property type="component" value="Unassembled WGS sequence"/>
</dbReference>
<evidence type="ECO:0000313" key="10">
    <source>
        <dbReference type="EMBL" id="KZE50636.1"/>
    </source>
</evidence>
<accession>A0A163LQ55</accession>
<evidence type="ECO:0000256" key="2">
    <source>
        <dbReference type="ARBA" id="ARBA00006704"/>
    </source>
</evidence>
<comment type="similarity">
    <text evidence="2">Belongs to the ATPase C chain family.</text>
</comment>
<dbReference type="InterPro" id="IPR000454">
    <property type="entry name" value="ATP_synth_F0_csu"/>
</dbReference>
<keyword evidence="3" id="KW-0812">Transmembrane</keyword>
<keyword evidence="4" id="KW-0375">Hydrogen ion transport</keyword>
<evidence type="ECO:0000256" key="5">
    <source>
        <dbReference type="ARBA" id="ARBA00022989"/>
    </source>
</evidence>
<keyword evidence="5" id="KW-1133">Transmembrane helix</keyword>
<keyword evidence="6" id="KW-0406">Ion transport</keyword>
<evidence type="ECO:0000256" key="3">
    <source>
        <dbReference type="ARBA" id="ARBA00022692"/>
    </source>
</evidence>
<proteinExistence type="inferred from homology"/>
<dbReference type="GO" id="GO:0033177">
    <property type="term" value="C:proton-transporting two-sector ATPase complex, proton-transporting domain"/>
    <property type="evidence" value="ECO:0007669"/>
    <property type="project" value="InterPro"/>
</dbReference>
<evidence type="ECO:0000256" key="8">
    <source>
        <dbReference type="ARBA" id="ARBA00032200"/>
    </source>
</evidence>
<evidence type="ECO:0000256" key="4">
    <source>
        <dbReference type="ARBA" id="ARBA00022781"/>
    </source>
</evidence>
<dbReference type="AlphaFoldDB" id="A0A163LQ55"/>
<gene>
    <name evidence="10" type="ORF">AV649_14645</name>
</gene>
<comment type="subcellular location">
    <subcellularLocation>
        <location evidence="1">Membrane</location>
        <topology evidence="1">Multi-pass membrane protein</topology>
    </subcellularLocation>
</comment>
<dbReference type="InterPro" id="IPR035921">
    <property type="entry name" value="F/V-ATP_Csub_sf"/>
</dbReference>
<dbReference type="Gene3D" id="1.20.20.10">
    <property type="entry name" value="F1F0 ATP synthase subunit C"/>
    <property type="match status" value="2"/>
</dbReference>
<dbReference type="GO" id="GO:0045259">
    <property type="term" value="C:proton-transporting ATP synthase complex"/>
    <property type="evidence" value="ECO:0007669"/>
    <property type="project" value="InterPro"/>
</dbReference>
<comment type="caution">
    <text evidence="10">The sequence shown here is derived from an EMBL/GenBank/DDBJ whole genome shotgun (WGS) entry which is preliminary data.</text>
</comment>
<reference evidence="11" key="1">
    <citation type="submission" date="2016-01" db="EMBL/GenBank/DDBJ databases">
        <title>Whole genome sequencing of Bhargavaea cecembensis T14.</title>
        <authorList>
            <person name="Hong K.W."/>
        </authorList>
    </citation>
    <scope>NUCLEOTIDE SEQUENCE [LARGE SCALE GENOMIC DNA]</scope>
    <source>
        <strain evidence="11">M19</strain>
    </source>
</reference>
<organism evidence="10 11">
    <name type="scientific">Rossellomorea marisflavi</name>
    <dbReference type="NCBI Taxonomy" id="189381"/>
    <lineage>
        <taxon>Bacteria</taxon>
        <taxon>Bacillati</taxon>
        <taxon>Bacillota</taxon>
        <taxon>Bacilli</taxon>
        <taxon>Bacillales</taxon>
        <taxon>Bacillaceae</taxon>
        <taxon>Rossellomorea</taxon>
    </lineage>
</organism>
<protein>
    <recommendedName>
        <fullName evidence="8">ATP synthase F(0) sector subunit c</fullName>
    </recommendedName>
    <alternativeName>
        <fullName evidence="9">F-type ATPase subunit c</fullName>
    </alternativeName>
</protein>
<dbReference type="EMBL" id="LQQY01000009">
    <property type="protein sequence ID" value="KZE50636.1"/>
    <property type="molecule type" value="Genomic_DNA"/>
</dbReference>
<dbReference type="RefSeq" id="WP_053072082.1">
    <property type="nucleotide sequence ID" value="NZ_CP047095.1"/>
</dbReference>
<dbReference type="Pfam" id="PF00137">
    <property type="entry name" value="ATP-synt_C"/>
    <property type="match status" value="1"/>
</dbReference>
<dbReference type="InterPro" id="IPR038662">
    <property type="entry name" value="ATP_synth_F0_csu_sf"/>
</dbReference>
<sequence length="137" mass="14667">MALYLMALAAIIATTGIGIVIRKAMREMVAHPDQRQQIQSRMFIGVAIAEALPLILIVLGFIMIESFTGSVVIPVAITIAVTAVNFVVLLRTFLDVVKDPHADKQTKAMVQTTFFIGYALMTAVPIIAIVASLIAAG</sequence>
<evidence type="ECO:0000256" key="7">
    <source>
        <dbReference type="ARBA" id="ARBA00023136"/>
    </source>
</evidence>
<evidence type="ECO:0000256" key="6">
    <source>
        <dbReference type="ARBA" id="ARBA00023065"/>
    </source>
</evidence>
<dbReference type="SUPFAM" id="SSF81333">
    <property type="entry name" value="F1F0 ATP synthase subunit C"/>
    <property type="match status" value="1"/>
</dbReference>
<keyword evidence="6" id="KW-0813">Transport</keyword>
<dbReference type="PRINTS" id="PR00124">
    <property type="entry name" value="ATPASEC"/>
</dbReference>
<name>A0A163LQ55_9BACI</name>
<dbReference type="OrthoDB" id="2875882at2"/>
<evidence type="ECO:0000256" key="1">
    <source>
        <dbReference type="ARBA" id="ARBA00004141"/>
    </source>
</evidence>
<dbReference type="GO" id="GO:0015078">
    <property type="term" value="F:proton transmembrane transporter activity"/>
    <property type="evidence" value="ECO:0007669"/>
    <property type="project" value="InterPro"/>
</dbReference>
<dbReference type="InterPro" id="IPR002379">
    <property type="entry name" value="ATPase_proteolipid_c-like_dom"/>
</dbReference>
<evidence type="ECO:0000313" key="11">
    <source>
        <dbReference type="Proteomes" id="UP000076510"/>
    </source>
</evidence>
<evidence type="ECO:0000256" key="9">
    <source>
        <dbReference type="ARBA" id="ARBA00032887"/>
    </source>
</evidence>